<dbReference type="AlphaFoldDB" id="A0A8J3I350"/>
<feature type="region of interest" description="Disordered" evidence="1">
    <location>
        <begin position="1"/>
        <end position="28"/>
    </location>
</feature>
<dbReference type="EMBL" id="BNJF01000004">
    <property type="protein sequence ID" value="GHO48449.1"/>
    <property type="molecule type" value="Genomic_DNA"/>
</dbReference>
<comment type="caution">
    <text evidence="2">The sequence shown here is derived from an EMBL/GenBank/DDBJ whole genome shotgun (WGS) entry which is preliminary data.</text>
</comment>
<dbReference type="RefSeq" id="WP_220197656.1">
    <property type="nucleotide sequence ID" value="NZ_BNJF01000004.1"/>
</dbReference>
<evidence type="ECO:0000313" key="3">
    <source>
        <dbReference type="Proteomes" id="UP000612362"/>
    </source>
</evidence>
<protein>
    <submittedName>
        <fullName evidence="2">Uncharacterized protein</fullName>
    </submittedName>
</protein>
<accession>A0A8J3I350</accession>
<evidence type="ECO:0000256" key="1">
    <source>
        <dbReference type="SAM" id="MobiDB-lite"/>
    </source>
</evidence>
<organism evidence="2 3">
    <name type="scientific">Ktedonospora formicarum</name>
    <dbReference type="NCBI Taxonomy" id="2778364"/>
    <lineage>
        <taxon>Bacteria</taxon>
        <taxon>Bacillati</taxon>
        <taxon>Chloroflexota</taxon>
        <taxon>Ktedonobacteria</taxon>
        <taxon>Ktedonobacterales</taxon>
        <taxon>Ktedonobacteraceae</taxon>
        <taxon>Ktedonospora</taxon>
    </lineage>
</organism>
<proteinExistence type="predicted"/>
<reference evidence="2" key="1">
    <citation type="submission" date="2020-10" db="EMBL/GenBank/DDBJ databases">
        <title>Taxonomic study of unclassified bacteria belonging to the class Ktedonobacteria.</title>
        <authorList>
            <person name="Yabe S."/>
            <person name="Wang C.M."/>
            <person name="Zheng Y."/>
            <person name="Sakai Y."/>
            <person name="Cavaletti L."/>
            <person name="Monciardini P."/>
            <person name="Donadio S."/>
        </authorList>
    </citation>
    <scope>NUCLEOTIDE SEQUENCE</scope>
    <source>
        <strain evidence="2">SOSP1-1</strain>
    </source>
</reference>
<gene>
    <name evidence="2" type="ORF">KSX_66120</name>
</gene>
<feature type="compositionally biased region" description="Basic and acidic residues" evidence="1">
    <location>
        <begin position="1"/>
        <end position="17"/>
    </location>
</feature>
<keyword evidence="3" id="KW-1185">Reference proteome</keyword>
<dbReference type="Proteomes" id="UP000612362">
    <property type="component" value="Unassembled WGS sequence"/>
</dbReference>
<sequence>MLKPSDVRDDDRTREAAGEDAQTLRAESNQVLDSVPLRDAATYAEAAVRALASGNVRMARSALVERDKCLARISVNYLEGMAAQVQKALEDQPNPKAVPSFKRAADHYKRAANAAGRGERFKAAREALWGDLEFSGARRRNRRD</sequence>
<evidence type="ECO:0000313" key="2">
    <source>
        <dbReference type="EMBL" id="GHO48449.1"/>
    </source>
</evidence>
<name>A0A8J3I350_9CHLR</name>